<keyword evidence="1" id="KW-0812">Transmembrane</keyword>
<feature type="transmembrane region" description="Helical" evidence="1">
    <location>
        <begin position="289"/>
        <end position="314"/>
    </location>
</feature>
<sequence length="508" mass="58949">MTQVQQGEFVTWVLFCFAVALAVAVVVYYKFCKSCASCWPASNRSRAFTGSLQPQEIFQMKFQTGEIVTFYMFGFTVALTATVVAYYKFLGPKIDSKSVNRFVNDVNFLKMAIEKEKATVVLHDMEDETEDFAHRIFKVATIMRINFLKKDRCTRSINFFVAGLFFILGVYSFIYATKVTFAYRFTTYEVSMTLLVLTWKVQSLISMVFLVYWQLYGHLRSFRRRLAGCQQLKGLAQGRRMIDGNTHFFFVILVFEVSICFAFAAKYHLSEFHTEYSTVLSRVFFYTELRPLYTCVTVYLYLVWNIALFVLILYTNATFLEVRYFNQQIEKFDGSDENAEEDLLAHMNTYGDLIGVIRQLDRIFRFYTFIMIVTTIPSMIFTLMMMNQRIHSFTDLLFCSPSISLCIYSFFAVTIAPARLHDEIRLTKTCFCQNKSIWFPYRREVYLIASTFASHMEQYELGVSVWGFAVLSRPLILGTLSATAMLMSLLTELAPKADLFSDHSTKHS</sequence>
<feature type="transmembrane region" description="Helical" evidence="1">
    <location>
        <begin position="68"/>
        <end position="87"/>
    </location>
</feature>
<feature type="transmembrane region" description="Helical" evidence="1">
    <location>
        <begin position="12"/>
        <end position="31"/>
    </location>
</feature>
<evidence type="ECO:0008006" key="4">
    <source>
        <dbReference type="Google" id="ProtNLM"/>
    </source>
</evidence>
<dbReference type="Proteomes" id="UP000835052">
    <property type="component" value="Unassembled WGS sequence"/>
</dbReference>
<feature type="transmembrane region" description="Helical" evidence="1">
    <location>
        <begin position="366"/>
        <end position="386"/>
    </location>
</feature>
<dbReference type="EMBL" id="CAJGYM010000205">
    <property type="protein sequence ID" value="CAD6199814.1"/>
    <property type="molecule type" value="Genomic_DNA"/>
</dbReference>
<protein>
    <recommendedName>
        <fullName evidence="4">Gustatory receptor</fullName>
    </recommendedName>
</protein>
<accession>A0A8S1HUQ6</accession>
<keyword evidence="1" id="KW-1133">Transmembrane helix</keyword>
<reference evidence="2" key="1">
    <citation type="submission" date="2020-10" db="EMBL/GenBank/DDBJ databases">
        <authorList>
            <person name="Kikuchi T."/>
        </authorList>
    </citation>
    <scope>NUCLEOTIDE SEQUENCE</scope>
    <source>
        <strain evidence="2">NKZ352</strain>
    </source>
</reference>
<evidence type="ECO:0000313" key="3">
    <source>
        <dbReference type="Proteomes" id="UP000835052"/>
    </source>
</evidence>
<organism evidence="2 3">
    <name type="scientific">Caenorhabditis auriculariae</name>
    <dbReference type="NCBI Taxonomy" id="2777116"/>
    <lineage>
        <taxon>Eukaryota</taxon>
        <taxon>Metazoa</taxon>
        <taxon>Ecdysozoa</taxon>
        <taxon>Nematoda</taxon>
        <taxon>Chromadorea</taxon>
        <taxon>Rhabditida</taxon>
        <taxon>Rhabditina</taxon>
        <taxon>Rhabditomorpha</taxon>
        <taxon>Rhabditoidea</taxon>
        <taxon>Rhabditidae</taxon>
        <taxon>Peloderinae</taxon>
        <taxon>Caenorhabditis</taxon>
    </lineage>
</organism>
<proteinExistence type="predicted"/>
<feature type="transmembrane region" description="Helical" evidence="1">
    <location>
        <begin position="157"/>
        <end position="176"/>
    </location>
</feature>
<evidence type="ECO:0000256" key="1">
    <source>
        <dbReference type="SAM" id="Phobius"/>
    </source>
</evidence>
<feature type="transmembrane region" description="Helical" evidence="1">
    <location>
        <begin position="398"/>
        <end position="418"/>
    </location>
</feature>
<feature type="transmembrane region" description="Helical" evidence="1">
    <location>
        <begin position="248"/>
        <end position="269"/>
    </location>
</feature>
<dbReference type="AlphaFoldDB" id="A0A8S1HUQ6"/>
<evidence type="ECO:0000313" key="2">
    <source>
        <dbReference type="EMBL" id="CAD6199814.1"/>
    </source>
</evidence>
<feature type="transmembrane region" description="Helical" evidence="1">
    <location>
        <begin position="196"/>
        <end position="215"/>
    </location>
</feature>
<comment type="caution">
    <text evidence="2">The sequence shown here is derived from an EMBL/GenBank/DDBJ whole genome shotgun (WGS) entry which is preliminary data.</text>
</comment>
<name>A0A8S1HUQ6_9PELO</name>
<keyword evidence="3" id="KW-1185">Reference proteome</keyword>
<gene>
    <name evidence="2" type="ORF">CAUJ_LOCUS15713</name>
</gene>
<dbReference type="OrthoDB" id="5784962at2759"/>
<dbReference type="PANTHER" id="PTHR34492:SF2">
    <property type="entry name" value="G PROTEIN-COUPLED RECEPTOR"/>
    <property type="match status" value="1"/>
</dbReference>
<keyword evidence="1" id="KW-0472">Membrane</keyword>
<dbReference type="PANTHER" id="PTHR34492">
    <property type="entry name" value="GUSTATORY RECEPTOR FAMILY"/>
    <property type="match status" value="1"/>
</dbReference>